<proteinExistence type="predicted"/>
<dbReference type="Pfam" id="PF00578">
    <property type="entry name" value="AhpC-TSA"/>
    <property type="match status" value="1"/>
</dbReference>
<keyword evidence="5" id="KW-1185">Reference proteome</keyword>
<name>A0A542ZS88_9ACTN</name>
<protein>
    <submittedName>
        <fullName evidence="4">Peroxiredoxin</fullName>
    </submittedName>
</protein>
<feature type="compositionally biased region" description="Polar residues" evidence="1">
    <location>
        <begin position="1"/>
        <end position="13"/>
    </location>
</feature>
<keyword evidence="2" id="KW-1133">Transmembrane helix</keyword>
<sequence length="214" mass="22494">MPSHVSDQGTTQVGEHDDAATPGAGRGDGARRGATMRVVLVTVTVLAVLAGSWLMNQRQTEEAEAGEISQVEVAGAAPAPQIGEAAPDFTAVGIDGEEVRLSEIEGETWIVFMATWCAQCRVEAPDVEAAHAEGDGVTVIAVYVGEDADTVDAYAERLGLTFHQIPDADNDIARAYGAGAIPHHFFLDADGIVRDVRFGALGPRQIDEALATTR</sequence>
<reference evidence="4 5" key="1">
    <citation type="submission" date="2019-06" db="EMBL/GenBank/DDBJ databases">
        <title>Sequencing the genomes of 1000 actinobacteria strains.</title>
        <authorList>
            <person name="Klenk H.-P."/>
        </authorList>
    </citation>
    <scope>NUCLEOTIDE SEQUENCE [LARGE SCALE GENOMIC DNA]</scope>
    <source>
        <strain evidence="4 5">DSM 8251</strain>
    </source>
</reference>
<dbReference type="InterPro" id="IPR050553">
    <property type="entry name" value="Thioredoxin_ResA/DsbE_sf"/>
</dbReference>
<accession>A0A542ZS88</accession>
<dbReference type="GO" id="GO:0016209">
    <property type="term" value="F:antioxidant activity"/>
    <property type="evidence" value="ECO:0007669"/>
    <property type="project" value="InterPro"/>
</dbReference>
<dbReference type="InterPro" id="IPR000866">
    <property type="entry name" value="AhpC/TSA"/>
</dbReference>
<evidence type="ECO:0000259" key="3">
    <source>
        <dbReference type="PROSITE" id="PS51352"/>
    </source>
</evidence>
<dbReference type="PANTHER" id="PTHR42852:SF17">
    <property type="entry name" value="THIOREDOXIN-LIKE PROTEIN HI_1115"/>
    <property type="match status" value="1"/>
</dbReference>
<dbReference type="GO" id="GO:0016491">
    <property type="term" value="F:oxidoreductase activity"/>
    <property type="evidence" value="ECO:0007669"/>
    <property type="project" value="InterPro"/>
</dbReference>
<comment type="caution">
    <text evidence="4">The sequence shown here is derived from an EMBL/GenBank/DDBJ whole genome shotgun (WGS) entry which is preliminary data.</text>
</comment>
<evidence type="ECO:0000313" key="4">
    <source>
        <dbReference type="EMBL" id="TQL63187.1"/>
    </source>
</evidence>
<evidence type="ECO:0000256" key="1">
    <source>
        <dbReference type="SAM" id="MobiDB-lite"/>
    </source>
</evidence>
<keyword evidence="2" id="KW-0472">Membrane</keyword>
<dbReference type="SUPFAM" id="SSF52833">
    <property type="entry name" value="Thioredoxin-like"/>
    <property type="match status" value="1"/>
</dbReference>
<dbReference type="Proteomes" id="UP000316196">
    <property type="component" value="Unassembled WGS sequence"/>
</dbReference>
<feature type="transmembrane region" description="Helical" evidence="2">
    <location>
        <begin position="34"/>
        <end position="55"/>
    </location>
</feature>
<dbReference type="PROSITE" id="PS51352">
    <property type="entry name" value="THIOREDOXIN_2"/>
    <property type="match status" value="1"/>
</dbReference>
<dbReference type="PANTHER" id="PTHR42852">
    <property type="entry name" value="THIOL:DISULFIDE INTERCHANGE PROTEIN DSBE"/>
    <property type="match status" value="1"/>
</dbReference>
<evidence type="ECO:0000313" key="5">
    <source>
        <dbReference type="Proteomes" id="UP000316196"/>
    </source>
</evidence>
<dbReference type="Gene3D" id="3.40.30.10">
    <property type="entry name" value="Glutaredoxin"/>
    <property type="match status" value="1"/>
</dbReference>
<dbReference type="InterPro" id="IPR036249">
    <property type="entry name" value="Thioredoxin-like_sf"/>
</dbReference>
<dbReference type="CDD" id="cd02966">
    <property type="entry name" value="TlpA_like_family"/>
    <property type="match status" value="1"/>
</dbReference>
<keyword evidence="2" id="KW-0812">Transmembrane</keyword>
<gene>
    <name evidence="4" type="ORF">FB460_0988</name>
</gene>
<organism evidence="4 5">
    <name type="scientific">Propioniferax innocua</name>
    <dbReference type="NCBI Taxonomy" id="1753"/>
    <lineage>
        <taxon>Bacteria</taxon>
        <taxon>Bacillati</taxon>
        <taxon>Actinomycetota</taxon>
        <taxon>Actinomycetes</taxon>
        <taxon>Propionibacteriales</taxon>
        <taxon>Propionibacteriaceae</taxon>
        <taxon>Propioniferax</taxon>
    </lineage>
</organism>
<dbReference type="OrthoDB" id="9790194at2"/>
<evidence type="ECO:0000256" key="2">
    <source>
        <dbReference type="SAM" id="Phobius"/>
    </source>
</evidence>
<dbReference type="InterPro" id="IPR013766">
    <property type="entry name" value="Thioredoxin_domain"/>
</dbReference>
<feature type="region of interest" description="Disordered" evidence="1">
    <location>
        <begin position="1"/>
        <end position="30"/>
    </location>
</feature>
<dbReference type="EMBL" id="VFOR01000001">
    <property type="protein sequence ID" value="TQL63187.1"/>
    <property type="molecule type" value="Genomic_DNA"/>
</dbReference>
<feature type="domain" description="Thioredoxin" evidence="3">
    <location>
        <begin position="80"/>
        <end position="214"/>
    </location>
</feature>
<dbReference type="AlphaFoldDB" id="A0A542ZS88"/>